<name>A0A0K2U873_LEPSM</name>
<sequence length="80" mass="9111">RLLPGPIKRLIEWLYIKDISYPLFIYSCSSSSKEIKLDSWFSHTLSSYVYSSSFSFSSSFYCVESLKAELAFETDSSPSG</sequence>
<feature type="non-terminal residue" evidence="1">
    <location>
        <position position="1"/>
    </location>
</feature>
<evidence type="ECO:0000313" key="1">
    <source>
        <dbReference type="EMBL" id="CDW34260.1"/>
    </source>
</evidence>
<dbReference type="AlphaFoldDB" id="A0A0K2U873"/>
<dbReference type="EMBL" id="HACA01016899">
    <property type="protein sequence ID" value="CDW34260.1"/>
    <property type="molecule type" value="Transcribed_RNA"/>
</dbReference>
<proteinExistence type="predicted"/>
<protein>
    <submittedName>
        <fullName evidence="1">Uncharacterized protein</fullName>
    </submittedName>
</protein>
<organism evidence="1">
    <name type="scientific">Lepeophtheirus salmonis</name>
    <name type="common">Salmon louse</name>
    <name type="synonym">Caligus salmonis</name>
    <dbReference type="NCBI Taxonomy" id="72036"/>
    <lineage>
        <taxon>Eukaryota</taxon>
        <taxon>Metazoa</taxon>
        <taxon>Ecdysozoa</taxon>
        <taxon>Arthropoda</taxon>
        <taxon>Crustacea</taxon>
        <taxon>Multicrustacea</taxon>
        <taxon>Hexanauplia</taxon>
        <taxon>Copepoda</taxon>
        <taxon>Siphonostomatoida</taxon>
        <taxon>Caligidae</taxon>
        <taxon>Lepeophtheirus</taxon>
    </lineage>
</organism>
<reference evidence="1" key="1">
    <citation type="submission" date="2014-05" db="EMBL/GenBank/DDBJ databases">
        <authorList>
            <person name="Chronopoulou M."/>
        </authorList>
    </citation>
    <scope>NUCLEOTIDE SEQUENCE</scope>
    <source>
        <tissue evidence="1">Whole organism</tissue>
    </source>
</reference>
<accession>A0A0K2U873</accession>